<organism evidence="2 3">
    <name type="scientific">Lichtheimia ornata</name>
    <dbReference type="NCBI Taxonomy" id="688661"/>
    <lineage>
        <taxon>Eukaryota</taxon>
        <taxon>Fungi</taxon>
        <taxon>Fungi incertae sedis</taxon>
        <taxon>Mucoromycota</taxon>
        <taxon>Mucoromycotina</taxon>
        <taxon>Mucoromycetes</taxon>
        <taxon>Mucorales</taxon>
        <taxon>Lichtheimiaceae</taxon>
        <taxon>Lichtheimia</taxon>
    </lineage>
</organism>
<feature type="compositionally biased region" description="Pro residues" evidence="1">
    <location>
        <begin position="42"/>
        <end position="56"/>
    </location>
</feature>
<reference evidence="2 3" key="1">
    <citation type="submission" date="2023-03" db="EMBL/GenBank/DDBJ databases">
        <title>Genome sequence of Lichtheimia ornata CBS 291.66.</title>
        <authorList>
            <person name="Mohabir J.T."/>
            <person name="Shea T.P."/>
            <person name="Kurbessoian T."/>
            <person name="Berby B."/>
            <person name="Fontaine J."/>
            <person name="Livny J."/>
            <person name="Gnirke A."/>
            <person name="Stajich J.E."/>
            <person name="Cuomo C.A."/>
        </authorList>
    </citation>
    <scope>NUCLEOTIDE SEQUENCE [LARGE SCALE GENOMIC DNA]</scope>
    <source>
        <strain evidence="2">CBS 291.66</strain>
    </source>
</reference>
<accession>A0AAD7V9R9</accession>
<feature type="region of interest" description="Disordered" evidence="1">
    <location>
        <begin position="38"/>
        <end position="66"/>
    </location>
</feature>
<protein>
    <submittedName>
        <fullName evidence="2">Uncharacterized protein</fullName>
    </submittedName>
</protein>
<dbReference type="RefSeq" id="XP_058346560.1">
    <property type="nucleotide sequence ID" value="XM_058482536.1"/>
</dbReference>
<keyword evidence="3" id="KW-1185">Reference proteome</keyword>
<dbReference type="GeneID" id="83209871"/>
<evidence type="ECO:0000313" key="2">
    <source>
        <dbReference type="EMBL" id="KAJ8661647.1"/>
    </source>
</evidence>
<evidence type="ECO:0000256" key="1">
    <source>
        <dbReference type="SAM" id="MobiDB-lite"/>
    </source>
</evidence>
<dbReference type="EMBL" id="JARTCD010000007">
    <property type="protein sequence ID" value="KAJ8661647.1"/>
    <property type="molecule type" value="Genomic_DNA"/>
</dbReference>
<comment type="caution">
    <text evidence="2">The sequence shown here is derived from an EMBL/GenBank/DDBJ whole genome shotgun (WGS) entry which is preliminary data.</text>
</comment>
<dbReference type="Proteomes" id="UP001234581">
    <property type="component" value="Unassembled WGS sequence"/>
</dbReference>
<evidence type="ECO:0000313" key="3">
    <source>
        <dbReference type="Proteomes" id="UP001234581"/>
    </source>
</evidence>
<gene>
    <name evidence="2" type="ORF">O0I10_002454</name>
</gene>
<proteinExistence type="predicted"/>
<sequence>MTAQQLQCCCVHQQPGVVIYINPSPFIIIQPATGIHVHTIEAPPPPPPPPPPPKPAKPTFWNPRTK</sequence>
<name>A0AAD7V9R9_9FUNG</name>
<dbReference type="AlphaFoldDB" id="A0AAD7V9R9"/>